<geneLocation type="plasmid" evidence="2 3">
    <name>pRIVM_C010761_3</name>
</geneLocation>
<dbReference type="EMBL" id="CP089047">
    <property type="protein sequence ID" value="UYF77344.1"/>
    <property type="molecule type" value="Genomic_DNA"/>
</dbReference>
<gene>
    <name evidence="2" type="ORF">LSO58_18570</name>
</gene>
<organism evidence="2 3">
    <name type="scientific">Acinetobacter ursingii</name>
    <dbReference type="NCBI Taxonomy" id="108980"/>
    <lineage>
        <taxon>Bacteria</taxon>
        <taxon>Pseudomonadati</taxon>
        <taxon>Pseudomonadota</taxon>
        <taxon>Gammaproteobacteria</taxon>
        <taxon>Moraxellales</taxon>
        <taxon>Moraxellaceae</taxon>
        <taxon>Acinetobacter</taxon>
    </lineage>
</organism>
<protein>
    <submittedName>
        <fullName evidence="2">Uncharacterized protein</fullName>
    </submittedName>
</protein>
<feature type="region of interest" description="Disordered" evidence="1">
    <location>
        <begin position="445"/>
        <end position="464"/>
    </location>
</feature>
<dbReference type="Proteomes" id="UP001164081">
    <property type="component" value="Plasmid pRIVM_C010761_3"/>
</dbReference>
<name>A0AA46P637_9GAMM</name>
<evidence type="ECO:0000313" key="3">
    <source>
        <dbReference type="Proteomes" id="UP001164081"/>
    </source>
</evidence>
<sequence length="464" mass="52754">MMNNKQTDDLDLSHLQAISRSINNPVNNKAVPNRIFLHLDGIGYAPDGNEYAFGTNIATNEKIKVRLNTVDERVQDMIQTGRLKSESQARQIVQNQYELSSNPRKTLSDRSKNNSVALSFDQSFEIPSTDNYRSFRAHWFESISTKPSSELIIAPAHVQFVSTPNTSFGRVEIIENHFTIDRNSDTDKIKQMFMSALNHEDEYSAERSGNLNYILRSKNDGQAIYNGILSTYLQQIQAGTRNIKVPANINTTLTNLMSNPLITANNTPQNNVLFNHDLNRILVNKLLNQNFIHKLETSDPQLQNYLRSISTKIEKGEIYLDAYTSRNIFLGKETVNSYRNKASRSQSPLKIYNISEMDAATNQPIQHKGYLDTMIGIERHSDTLSPYVTFTATTDPMALANKLEKLDLDDGKLSKKLILNEDFTKHALPQYVKTGQDHSRHLIEESKRNQQSSNSQSIDFGFNR</sequence>
<accession>A0AA46P637</accession>
<evidence type="ECO:0000313" key="2">
    <source>
        <dbReference type="EMBL" id="UYF77344.1"/>
    </source>
</evidence>
<keyword evidence="2" id="KW-0614">Plasmid</keyword>
<dbReference type="RefSeq" id="WP_263503931.1">
    <property type="nucleotide sequence ID" value="NZ_CP089047.1"/>
</dbReference>
<dbReference type="AlphaFoldDB" id="A0AA46P637"/>
<proteinExistence type="predicted"/>
<reference evidence="2" key="1">
    <citation type="journal article" date="2022" name="J Glob Antimicrob Resist">
        <title>Comparative analysis of IMP-4- and OXA-58-containing plasmids of three carbapenemase-producing Acinetobacter ursingii strains in the Netherlands.</title>
        <authorList>
            <person name="Hendrickx A.P.A."/>
            <person name="Schade R.P."/>
            <person name="Landman F."/>
            <person name="Bosch T."/>
            <person name="Schouls L.M."/>
            <person name="van Dijk K."/>
        </authorList>
    </citation>
    <scope>NUCLEOTIDE SEQUENCE</scope>
    <source>
        <strain evidence="2">RIVM_C010761</strain>
    </source>
</reference>
<evidence type="ECO:0000256" key="1">
    <source>
        <dbReference type="SAM" id="MobiDB-lite"/>
    </source>
</evidence>